<evidence type="ECO:0000313" key="2">
    <source>
        <dbReference type="Proteomes" id="UP001589776"/>
    </source>
</evidence>
<organism evidence="1 2">
    <name type="scientific">Paenibacillus chartarius</name>
    <dbReference type="NCBI Taxonomy" id="747481"/>
    <lineage>
        <taxon>Bacteria</taxon>
        <taxon>Bacillati</taxon>
        <taxon>Bacillota</taxon>
        <taxon>Bacilli</taxon>
        <taxon>Bacillales</taxon>
        <taxon>Paenibacillaceae</taxon>
        <taxon>Paenibacillus</taxon>
    </lineage>
</organism>
<proteinExistence type="predicted"/>
<sequence length="145" mass="16039">MKFSEISRESWTDLQPYLDTCLLPITGLTGGEPPWEAGDRLEDLRDALDLIEVPFHGRVVTYPAVQYVPGQAYSAAMLTDICAAIRATGFRYIVAVTAEARMSGLLPAEADLQIYAGPEQLQASYDEVKRQVTARIQSMWAQGNE</sequence>
<comment type="caution">
    <text evidence="1">The sequence shown here is derived from an EMBL/GenBank/DDBJ whole genome shotgun (WGS) entry which is preliminary data.</text>
</comment>
<dbReference type="EMBL" id="JBHLWN010000077">
    <property type="protein sequence ID" value="MFC0214835.1"/>
    <property type="molecule type" value="Genomic_DNA"/>
</dbReference>
<reference evidence="1 2" key="1">
    <citation type="submission" date="2024-09" db="EMBL/GenBank/DDBJ databases">
        <authorList>
            <person name="Sun Q."/>
            <person name="Mori K."/>
        </authorList>
    </citation>
    <scope>NUCLEOTIDE SEQUENCE [LARGE SCALE GENOMIC DNA]</scope>
    <source>
        <strain evidence="1 2">CCM 7759</strain>
    </source>
</reference>
<name>A0ABV6DQB1_9BACL</name>
<dbReference type="Proteomes" id="UP001589776">
    <property type="component" value="Unassembled WGS sequence"/>
</dbReference>
<keyword evidence="2" id="KW-1185">Reference proteome</keyword>
<dbReference type="Pfam" id="PF10673">
    <property type="entry name" value="DUF2487"/>
    <property type="match status" value="1"/>
</dbReference>
<dbReference type="RefSeq" id="WP_377472252.1">
    <property type="nucleotide sequence ID" value="NZ_JBHLWN010000077.1"/>
</dbReference>
<dbReference type="InterPro" id="IPR019615">
    <property type="entry name" value="DUF2487"/>
</dbReference>
<gene>
    <name evidence="1" type="ORF">ACFFK0_20720</name>
</gene>
<evidence type="ECO:0000313" key="1">
    <source>
        <dbReference type="EMBL" id="MFC0214835.1"/>
    </source>
</evidence>
<accession>A0ABV6DQB1</accession>
<protein>
    <submittedName>
        <fullName evidence="1">DUF2487 family protein</fullName>
    </submittedName>
</protein>